<evidence type="ECO:0000313" key="1">
    <source>
        <dbReference type="RefSeq" id="XP_059601055.1"/>
    </source>
</evidence>
<dbReference type="KEGG" id="ang:An07g08550"/>
<protein>
    <submittedName>
        <fullName evidence="1">Uncharacterized protein</fullName>
    </submittedName>
</protein>
<name>A0AAJ8DYS2_ASPNG</name>
<dbReference type="VEuPathDB" id="FungiDB:An07g08550"/>
<dbReference type="AlphaFoldDB" id="A0AAJ8DYS2"/>
<sequence length="298" mass="33347">MASAPNIVSRWAVTGRVGDSFDLLVMAAVGLFMSFAKGMGKLGSIVERGRKTSVLGRIGILFAMPLVWSGDYIKKTVEFSESYSARTTRVLSSISIPQRDGEGKRMYWTGRRRIGSSGYRALLQKPHKGLGANKIYESKICKEHVQIAKPHSDRSPQVTYSLDIHYTSDIEGNLLIAIGWQLGAWRLLLSPGVVRMFPIQHSITIRIQLDASYLVHRTKARAFRNRQHDLLRDSRGYGNSRLGTKSYPCAEYRERSSHHSTLSFQQSSVWMFPELSDASLFHGTSFLAAEDFSASLAI</sequence>
<reference evidence="1" key="2">
    <citation type="submission" date="2025-08" db="UniProtKB">
        <authorList>
            <consortium name="RefSeq"/>
        </authorList>
    </citation>
    <scope>IDENTIFICATION</scope>
</reference>
<organism evidence="1">
    <name type="scientific">Aspergillus niger</name>
    <dbReference type="NCBI Taxonomy" id="5061"/>
    <lineage>
        <taxon>Eukaryota</taxon>
        <taxon>Fungi</taxon>
        <taxon>Dikarya</taxon>
        <taxon>Ascomycota</taxon>
        <taxon>Pezizomycotina</taxon>
        <taxon>Eurotiomycetes</taxon>
        <taxon>Eurotiomycetidae</taxon>
        <taxon>Eurotiales</taxon>
        <taxon>Aspergillaceae</taxon>
        <taxon>Aspergillus</taxon>
        <taxon>Aspergillus subgen. Circumdati</taxon>
    </lineage>
</organism>
<gene>
    <name evidence="1" type="ORF">An07g08550</name>
</gene>
<dbReference type="RefSeq" id="XP_059601055.1">
    <property type="nucleotide sequence ID" value="XM_059748656.1"/>
</dbReference>
<dbReference type="GeneID" id="84591508"/>
<reference evidence="1" key="1">
    <citation type="submission" date="2025-02" db="EMBL/GenBank/DDBJ databases">
        <authorList>
            <consortium name="NCBI Genome Project"/>
        </authorList>
    </citation>
    <scope>NUCLEOTIDE SEQUENCE</scope>
</reference>
<proteinExistence type="predicted"/>
<accession>A0AAJ8DYS2</accession>